<reference evidence="3" key="1">
    <citation type="submission" date="2017-03" db="EMBL/GenBank/DDBJ databases">
        <title>Phytopthora megakarya and P. palmivora, two closely related causual agents of cacao black pod achieved similar genome size and gene model numbers by different mechanisms.</title>
        <authorList>
            <person name="Ali S."/>
            <person name="Shao J."/>
            <person name="Larry D.J."/>
            <person name="Kronmiller B."/>
            <person name="Shen D."/>
            <person name="Strem M.D."/>
            <person name="Melnick R.L."/>
            <person name="Guiltinan M.J."/>
            <person name="Tyler B.M."/>
            <person name="Meinhardt L.W."/>
            <person name="Bailey B.A."/>
        </authorList>
    </citation>
    <scope>NUCLEOTIDE SEQUENCE [LARGE SCALE GENOMIC DNA]</scope>
    <source>
        <strain evidence="3">zdho120</strain>
    </source>
</reference>
<dbReference type="AlphaFoldDB" id="A0A225VRQ4"/>
<proteinExistence type="predicted"/>
<sequence>MPVIPIKETMSRSEGNRRLQRTKSAGDESRLVPEDVDPYRRVYICTHGLKNRKTRSDGSRPRQHVRLTERPLRFVVQRNHSRRNLQVKNGFFFHNHPVLKSAFKTYSTSQGVDSAVLGARVDGMLSVGAKRSRFYDYRLDHDHNVVQVHVDNITRAYASSITGGDGNEATARELAVFAVKDPENVSSVANTEGASAHMRRVYCRLRELLLVNCSHKTNSI</sequence>
<gene>
    <name evidence="2" type="ORF">PHMEG_00020005</name>
</gene>
<comment type="caution">
    <text evidence="2">The sequence shown here is derived from an EMBL/GenBank/DDBJ whole genome shotgun (WGS) entry which is preliminary data.</text>
</comment>
<name>A0A225VRQ4_9STRA</name>
<dbReference type="Proteomes" id="UP000198211">
    <property type="component" value="Unassembled WGS sequence"/>
</dbReference>
<protein>
    <submittedName>
        <fullName evidence="2">Uncharacterized protein</fullName>
    </submittedName>
</protein>
<dbReference type="EMBL" id="NBNE01003482">
    <property type="protein sequence ID" value="OWZ07588.1"/>
    <property type="molecule type" value="Genomic_DNA"/>
</dbReference>
<feature type="region of interest" description="Disordered" evidence="1">
    <location>
        <begin position="1"/>
        <end position="30"/>
    </location>
</feature>
<evidence type="ECO:0000256" key="1">
    <source>
        <dbReference type="SAM" id="MobiDB-lite"/>
    </source>
</evidence>
<keyword evidence="3" id="KW-1185">Reference proteome</keyword>
<organism evidence="2 3">
    <name type="scientific">Phytophthora megakarya</name>
    <dbReference type="NCBI Taxonomy" id="4795"/>
    <lineage>
        <taxon>Eukaryota</taxon>
        <taxon>Sar</taxon>
        <taxon>Stramenopiles</taxon>
        <taxon>Oomycota</taxon>
        <taxon>Peronosporomycetes</taxon>
        <taxon>Peronosporales</taxon>
        <taxon>Peronosporaceae</taxon>
        <taxon>Phytophthora</taxon>
    </lineage>
</organism>
<dbReference type="OrthoDB" id="113719at2759"/>
<evidence type="ECO:0000313" key="3">
    <source>
        <dbReference type="Proteomes" id="UP000198211"/>
    </source>
</evidence>
<accession>A0A225VRQ4</accession>
<evidence type="ECO:0000313" key="2">
    <source>
        <dbReference type="EMBL" id="OWZ07588.1"/>
    </source>
</evidence>